<feature type="transmembrane region" description="Helical" evidence="1">
    <location>
        <begin position="52"/>
        <end position="79"/>
    </location>
</feature>
<evidence type="ECO:0000256" key="1">
    <source>
        <dbReference type="SAM" id="Phobius"/>
    </source>
</evidence>
<evidence type="ECO:0000313" key="3">
    <source>
        <dbReference type="Proteomes" id="UP000298021"/>
    </source>
</evidence>
<dbReference type="EMBL" id="RKLY01000018">
    <property type="protein sequence ID" value="TGD22843.1"/>
    <property type="molecule type" value="Genomic_DNA"/>
</dbReference>
<accession>A0A4Z0JLD3</accession>
<reference evidence="2 3" key="1">
    <citation type="submission" date="2018-10" db="EMBL/GenBank/DDBJ databases">
        <title>Lactobacillus sp. R7 and Lactobacillus sp. R19 isolated from fermented mustard green product of Taiwan.</title>
        <authorList>
            <person name="Lin S.-T."/>
        </authorList>
    </citation>
    <scope>NUCLEOTIDE SEQUENCE [LARGE SCALE GENOMIC DNA]</scope>
    <source>
        <strain evidence="2 3">BCRC 81127</strain>
    </source>
</reference>
<feature type="transmembrane region" description="Helical" evidence="1">
    <location>
        <begin position="225"/>
        <end position="244"/>
    </location>
</feature>
<feature type="transmembrane region" description="Helical" evidence="1">
    <location>
        <begin position="12"/>
        <end position="32"/>
    </location>
</feature>
<dbReference type="AlphaFoldDB" id="A0A4Z0JLD3"/>
<comment type="caution">
    <text evidence="2">The sequence shown here is derived from an EMBL/GenBank/DDBJ whole genome shotgun (WGS) entry which is preliminary data.</text>
</comment>
<keyword evidence="1" id="KW-0812">Transmembrane</keyword>
<dbReference type="Proteomes" id="UP000298021">
    <property type="component" value="Unassembled WGS sequence"/>
</dbReference>
<evidence type="ECO:0000313" key="2">
    <source>
        <dbReference type="EMBL" id="TGD22843.1"/>
    </source>
</evidence>
<dbReference type="RefSeq" id="WP_135373182.1">
    <property type="nucleotide sequence ID" value="NZ_RKLY01000018.1"/>
</dbReference>
<feature type="transmembrane region" description="Helical" evidence="1">
    <location>
        <begin position="201"/>
        <end position="219"/>
    </location>
</feature>
<name>A0A4Z0JLD3_9LACO</name>
<keyword evidence="1" id="KW-0472">Membrane</keyword>
<protein>
    <submittedName>
        <fullName evidence="2">Uncharacterized protein</fullName>
    </submittedName>
</protein>
<proteinExistence type="predicted"/>
<keyword evidence="3" id="KW-1185">Reference proteome</keyword>
<gene>
    <name evidence="2" type="ORF">EGT49_07935</name>
</gene>
<keyword evidence="1" id="KW-1133">Transmembrane helix</keyword>
<sequence>MFKKIKIKPLMGGITVIIILLGFFLVLISNLHPTVKLIPNYDSILVCERVGIYLLIMGTIVFVIRFVLELCIRITGYLIDIYYKLKRKRNLNFLKSISSEEGRKPDYFFNRLNELIDENREDVFIKSLEFYKHRERHINGLKLKKSIYEDKGGYDIRAVFERNELFLRILQYMSLDELNEWKIFLSVDEAPHSIKSLVRNLILSSSIVTVISFVIKSILDFPTLIYVLSWILLIFFSVLILYIGHAWREKYLKISSTMIERAIEIKEDQIVRRKSTLRHKARY</sequence>
<organism evidence="2 3">
    <name type="scientific">Companilactobacillus suantsaicola</name>
    <dbReference type="NCBI Taxonomy" id="2487723"/>
    <lineage>
        <taxon>Bacteria</taxon>
        <taxon>Bacillati</taxon>
        <taxon>Bacillota</taxon>
        <taxon>Bacilli</taxon>
        <taxon>Lactobacillales</taxon>
        <taxon>Lactobacillaceae</taxon>
        <taxon>Companilactobacillus</taxon>
    </lineage>
</organism>